<dbReference type="InterPro" id="IPR027417">
    <property type="entry name" value="P-loop_NTPase"/>
</dbReference>
<dbReference type="Proteomes" id="UP000260311">
    <property type="component" value="Segment"/>
</dbReference>
<reference evidence="2 3" key="1">
    <citation type="submission" date="2018-05" db="EMBL/GenBank/DDBJ databases">
        <title>The genome of Vibrio coralliilyticus phage YC.</title>
        <authorList>
            <person name="Benler S."/>
        </authorList>
    </citation>
    <scope>NUCLEOTIDE SEQUENCE [LARGE SCALE GENOMIC DNA]</scope>
</reference>
<dbReference type="InterPro" id="IPR014001">
    <property type="entry name" value="Helicase_ATP-bd"/>
</dbReference>
<dbReference type="SMART" id="SM00487">
    <property type="entry name" value="DEXDc"/>
    <property type="match status" value="1"/>
</dbReference>
<proteinExistence type="predicted"/>
<dbReference type="InterPro" id="IPR001650">
    <property type="entry name" value="Helicase_C-like"/>
</dbReference>
<dbReference type="SMART" id="SM00490">
    <property type="entry name" value="HELICc"/>
    <property type="match status" value="1"/>
</dbReference>
<dbReference type="EMBL" id="MH375644">
    <property type="protein sequence ID" value="AXC34508.1"/>
    <property type="molecule type" value="Genomic_DNA"/>
</dbReference>
<dbReference type="KEGG" id="vg:55608586"/>
<dbReference type="PANTHER" id="PTHR47962">
    <property type="entry name" value="ATP-DEPENDENT HELICASE LHR-RELATED-RELATED"/>
    <property type="match status" value="1"/>
</dbReference>
<evidence type="ECO:0000313" key="3">
    <source>
        <dbReference type="Proteomes" id="UP000260311"/>
    </source>
</evidence>
<dbReference type="InterPro" id="IPR049409">
    <property type="entry name" value="UvsW_N"/>
</dbReference>
<dbReference type="GeneID" id="55608586"/>
<name>A0A384ZS94_9CAUD</name>
<dbReference type="SUPFAM" id="SSF52540">
    <property type="entry name" value="P-loop containing nucleoside triphosphate hydrolases"/>
    <property type="match status" value="2"/>
</dbReference>
<accession>A0A384ZS94</accession>
<dbReference type="Gene3D" id="3.30.780.20">
    <property type="match status" value="1"/>
</dbReference>
<dbReference type="GO" id="GO:0016887">
    <property type="term" value="F:ATP hydrolysis activity"/>
    <property type="evidence" value="ECO:0007669"/>
    <property type="project" value="TreeGrafter"/>
</dbReference>
<dbReference type="InterPro" id="IPR052511">
    <property type="entry name" value="ATP-dep_Helicase"/>
</dbReference>
<dbReference type="GO" id="GO:0003677">
    <property type="term" value="F:DNA binding"/>
    <property type="evidence" value="ECO:0007669"/>
    <property type="project" value="InterPro"/>
</dbReference>
<dbReference type="InterPro" id="IPR049430">
    <property type="entry name" value="UvsW_N_sf"/>
</dbReference>
<dbReference type="PROSITE" id="PS51192">
    <property type="entry name" value="HELICASE_ATP_BIND_1"/>
    <property type="match status" value="1"/>
</dbReference>
<organism evidence="2 3">
    <name type="scientific">Vibrio phage YC</name>
    <dbReference type="NCBI Taxonomy" id="2267403"/>
    <lineage>
        <taxon>Viruses</taxon>
        <taxon>Duplodnaviria</taxon>
        <taxon>Heunggongvirae</taxon>
        <taxon>Uroviricota</taxon>
        <taxon>Caudoviricetes</taxon>
        <taxon>Pantevenvirales</taxon>
        <taxon>Ackermannviridae</taxon>
        <taxon>Campanilevirus</taxon>
        <taxon>Campanilevirus YC</taxon>
    </lineage>
</organism>
<evidence type="ECO:0000313" key="2">
    <source>
        <dbReference type="EMBL" id="AXC34508.1"/>
    </source>
</evidence>
<sequence length="534" mass="61409">MSYSFAVERVSATRMRVHSEHDCIHEELDEFFRFDDPKYDPNSYRHRNWDGMTRLYSKKTGLIDIGLLYMVLKFAKINKYKVEVDPRLNHLRRETSDTLSEYIDSLDLSRWGEDGEAVPLTPWEYQHKGVYEAIKFRRRMLLAATGAGKSLMLYLMVRYWLDEAEADENDAKILLVVPSQMLCKQMLENFEEYSQFNGWNAEANTHLIYGGATKMTRKRVVVSTWQGIKDEDPDWFKQFTHLAVDEAHLAAGDCITKICKSCVNAEDRIGMTATLKDMMLHSLQCCSHFGQAVRVISTKELQDLGQAAHTQITVMNLDYSDECKKQVKGLDYQGEIEAIMNHEGRNRFAATLARSLDGNTLVLFDRLEHVEAVKAELEKHHDKVHVISGSVKQDVRDQVKKIVEGGDGFIILATYGTMSTGVSIKRLHNLIFAHPSKSIIRILQSIGRSIRMHSTKKLARIFDLVDNFIVGKGTSYAMEHAKERFKYYMREEHPTKMKRYELKGALEDPIAANIRLESDARIARREARRLAAKQ</sequence>
<dbReference type="GO" id="GO:0005524">
    <property type="term" value="F:ATP binding"/>
    <property type="evidence" value="ECO:0007669"/>
    <property type="project" value="InterPro"/>
</dbReference>
<keyword evidence="3" id="KW-1185">Reference proteome</keyword>
<dbReference type="Pfam" id="PF04851">
    <property type="entry name" value="ResIII"/>
    <property type="match status" value="1"/>
</dbReference>
<dbReference type="InterPro" id="IPR006935">
    <property type="entry name" value="Helicase/UvrB_N"/>
</dbReference>
<dbReference type="Pfam" id="PF21241">
    <property type="entry name" value="UvsW_N"/>
    <property type="match status" value="1"/>
</dbReference>
<protein>
    <submittedName>
        <fullName evidence="2">UvsW</fullName>
    </submittedName>
</protein>
<evidence type="ECO:0000259" key="1">
    <source>
        <dbReference type="PROSITE" id="PS51192"/>
    </source>
</evidence>
<dbReference type="Pfam" id="PF00271">
    <property type="entry name" value="Helicase_C"/>
    <property type="match status" value="1"/>
</dbReference>
<dbReference type="RefSeq" id="YP_009838354.1">
    <property type="nucleotide sequence ID" value="NC_048709.1"/>
</dbReference>
<dbReference type="PANTHER" id="PTHR47962:SF5">
    <property type="entry name" value="ATP-DEPENDENT HELICASE LHR-RELATED"/>
    <property type="match status" value="1"/>
</dbReference>
<feature type="domain" description="Helicase ATP-binding" evidence="1">
    <location>
        <begin position="130"/>
        <end position="293"/>
    </location>
</feature>
<dbReference type="Gene3D" id="3.40.50.300">
    <property type="entry name" value="P-loop containing nucleotide triphosphate hydrolases"/>
    <property type="match status" value="2"/>
</dbReference>